<sequence>MLVVAVTGLAACSTSARPPLTSPTVIEGFTERVTVTDTGLRLDNQDWWPTGFNAYQLGTDWSVNEGCGAEVDLDAYFDRLPARALTRFNLFSMFVVDKNSGLIDFGPLDAVFDAATRHEQMVLPVLAGSTGQCEDEAFKEREWYVDGWQSQKSLGGMTFADWVRTAVTRWKGRPTIAGWELIGEPEASVCGAQGCDWQVRECPPGGAAVLRSFFDDAGALLRSIDPDRPIFSGFVGGDQCGLEGSDYREVAGSAMIDVLDFHDYGGNLSDYGPSGSDLPTRLDQAREIGKPIVVNEIGVEAGSCLDATTRARGLRIKIDQQRDAGTAGALLWAYVPDPRTGECTYDIGPDDPAWQVVADTVS</sequence>
<accession>A0A6L7GJ38</accession>
<dbReference type="RefSeq" id="WP_160901335.1">
    <property type="nucleotide sequence ID" value="NZ_CP102850.1"/>
</dbReference>
<evidence type="ECO:0000313" key="1">
    <source>
        <dbReference type="EMBL" id="MXP19980.1"/>
    </source>
</evidence>
<dbReference type="EMBL" id="WMBR01000001">
    <property type="protein sequence ID" value="MXP19980.1"/>
    <property type="molecule type" value="Genomic_DNA"/>
</dbReference>
<dbReference type="InterPro" id="IPR017853">
    <property type="entry name" value="GH"/>
</dbReference>
<protein>
    <submittedName>
        <fullName evidence="1">Beta-mannosidase</fullName>
    </submittedName>
</protein>
<comment type="caution">
    <text evidence="1">The sequence shown here is derived from an EMBL/GenBank/DDBJ whole genome shotgun (WGS) entry which is preliminary data.</text>
</comment>
<proteinExistence type="predicted"/>
<gene>
    <name evidence="1" type="ORF">GIY30_01185</name>
</gene>
<dbReference type="AlphaFoldDB" id="A0A6L7GJ38"/>
<keyword evidence="2" id="KW-1185">Reference proteome</keyword>
<name>A0A6L7GJ38_9ACTN</name>
<dbReference type="Proteomes" id="UP000475545">
    <property type="component" value="Unassembled WGS sequence"/>
</dbReference>
<evidence type="ECO:0000313" key="2">
    <source>
        <dbReference type="Proteomes" id="UP000475545"/>
    </source>
</evidence>
<organism evidence="1 2">
    <name type="scientific">Gordonia mangrovi</name>
    <dbReference type="NCBI Taxonomy" id="2665643"/>
    <lineage>
        <taxon>Bacteria</taxon>
        <taxon>Bacillati</taxon>
        <taxon>Actinomycetota</taxon>
        <taxon>Actinomycetes</taxon>
        <taxon>Mycobacteriales</taxon>
        <taxon>Gordoniaceae</taxon>
        <taxon>Gordonia</taxon>
    </lineage>
</organism>
<dbReference type="Gene3D" id="3.20.20.80">
    <property type="entry name" value="Glycosidases"/>
    <property type="match status" value="1"/>
</dbReference>
<reference evidence="1 2" key="1">
    <citation type="submission" date="2019-11" db="EMBL/GenBank/DDBJ databases">
        <title>Gordonia sp. nov., a novel actinobacterium isolated from mangrove soil in Hainan.</title>
        <authorList>
            <person name="Huang X."/>
            <person name="Xie Y."/>
            <person name="Chu X."/>
            <person name="Xiao K."/>
        </authorList>
    </citation>
    <scope>NUCLEOTIDE SEQUENCE [LARGE SCALE GENOMIC DNA]</scope>
    <source>
        <strain evidence="1 2">HNM0687</strain>
    </source>
</reference>
<dbReference type="SUPFAM" id="SSF51445">
    <property type="entry name" value="(Trans)glycosidases"/>
    <property type="match status" value="1"/>
</dbReference>